<reference evidence="2" key="2">
    <citation type="journal article" date="2024" name="Plant">
        <title>Genomic evolution and insights into agronomic trait innovations of Sesamum species.</title>
        <authorList>
            <person name="Miao H."/>
            <person name="Wang L."/>
            <person name="Qu L."/>
            <person name="Liu H."/>
            <person name="Sun Y."/>
            <person name="Le M."/>
            <person name="Wang Q."/>
            <person name="Wei S."/>
            <person name="Zheng Y."/>
            <person name="Lin W."/>
            <person name="Duan Y."/>
            <person name="Cao H."/>
            <person name="Xiong S."/>
            <person name="Wang X."/>
            <person name="Wei L."/>
            <person name="Li C."/>
            <person name="Ma Q."/>
            <person name="Ju M."/>
            <person name="Zhao R."/>
            <person name="Li G."/>
            <person name="Mu C."/>
            <person name="Tian Q."/>
            <person name="Mei H."/>
            <person name="Zhang T."/>
            <person name="Gao T."/>
            <person name="Zhang H."/>
        </authorList>
    </citation>
    <scope>NUCLEOTIDE SEQUENCE</scope>
    <source>
        <strain evidence="2">KEN1</strain>
    </source>
</reference>
<sequence>MNQRLLEHYTAEEVKFALTQTFPFKSPGSDGMPPVFYQRFWYIVGRSTTDCVLNLLNNQSFSPDLNFTHIVLIRKCNKPKNIIQFRLISLCNVVFKLATKIIANRLKPLLHHTISPSQSAFIPGRLITDNVLIDFEANHYLKSMRGGRAGSVAVKLDMSKAYDRLEWSFLERMLSRLGFHHRVITLIMNCVSNVSYSFMLNGSQFDFLRLGRGIHQSDPLSPYLFIRCAEDLSCLLQAEEREGDI</sequence>
<accession>A0AAW2XD21</accession>
<dbReference type="Pfam" id="PF00078">
    <property type="entry name" value="RVT_1"/>
    <property type="match status" value="1"/>
</dbReference>
<organism evidence="2">
    <name type="scientific">Sesamum latifolium</name>
    <dbReference type="NCBI Taxonomy" id="2727402"/>
    <lineage>
        <taxon>Eukaryota</taxon>
        <taxon>Viridiplantae</taxon>
        <taxon>Streptophyta</taxon>
        <taxon>Embryophyta</taxon>
        <taxon>Tracheophyta</taxon>
        <taxon>Spermatophyta</taxon>
        <taxon>Magnoliopsida</taxon>
        <taxon>eudicotyledons</taxon>
        <taxon>Gunneridae</taxon>
        <taxon>Pentapetalae</taxon>
        <taxon>asterids</taxon>
        <taxon>lamiids</taxon>
        <taxon>Lamiales</taxon>
        <taxon>Pedaliaceae</taxon>
        <taxon>Sesamum</taxon>
    </lineage>
</organism>
<evidence type="ECO:0000313" key="2">
    <source>
        <dbReference type="EMBL" id="KAL0451703.1"/>
    </source>
</evidence>
<dbReference type="PANTHER" id="PTHR46890">
    <property type="entry name" value="NON-LTR RETROLELEMENT REVERSE TRANSCRIPTASE-LIKE PROTEIN-RELATED"/>
    <property type="match status" value="1"/>
</dbReference>
<dbReference type="CDD" id="cd01650">
    <property type="entry name" value="RT_nLTR_like"/>
    <property type="match status" value="1"/>
</dbReference>
<gene>
    <name evidence="2" type="ORF">Slati_1148400</name>
</gene>
<evidence type="ECO:0000259" key="1">
    <source>
        <dbReference type="Pfam" id="PF00078"/>
    </source>
</evidence>
<dbReference type="InterPro" id="IPR000477">
    <property type="entry name" value="RT_dom"/>
</dbReference>
<dbReference type="InterPro" id="IPR052343">
    <property type="entry name" value="Retrotransposon-Effector_Assoc"/>
</dbReference>
<comment type="caution">
    <text evidence="2">The sequence shown here is derived from an EMBL/GenBank/DDBJ whole genome shotgun (WGS) entry which is preliminary data.</text>
</comment>
<reference evidence="2" key="1">
    <citation type="submission" date="2020-06" db="EMBL/GenBank/DDBJ databases">
        <authorList>
            <person name="Li T."/>
            <person name="Hu X."/>
            <person name="Zhang T."/>
            <person name="Song X."/>
            <person name="Zhang H."/>
            <person name="Dai N."/>
            <person name="Sheng W."/>
            <person name="Hou X."/>
            <person name="Wei L."/>
        </authorList>
    </citation>
    <scope>NUCLEOTIDE SEQUENCE</scope>
    <source>
        <strain evidence="2">KEN1</strain>
        <tissue evidence="2">Leaf</tissue>
    </source>
</reference>
<protein>
    <recommendedName>
        <fullName evidence="1">Reverse transcriptase domain-containing protein</fullName>
    </recommendedName>
</protein>
<dbReference type="InterPro" id="IPR043502">
    <property type="entry name" value="DNA/RNA_pol_sf"/>
</dbReference>
<dbReference type="EMBL" id="JACGWN010000004">
    <property type="protein sequence ID" value="KAL0451703.1"/>
    <property type="molecule type" value="Genomic_DNA"/>
</dbReference>
<proteinExistence type="predicted"/>
<name>A0AAW2XD21_9LAMI</name>
<dbReference type="AlphaFoldDB" id="A0AAW2XD21"/>
<dbReference type="PANTHER" id="PTHR46890:SF48">
    <property type="entry name" value="RNA-DIRECTED DNA POLYMERASE"/>
    <property type="match status" value="1"/>
</dbReference>
<dbReference type="SUPFAM" id="SSF56672">
    <property type="entry name" value="DNA/RNA polymerases"/>
    <property type="match status" value="1"/>
</dbReference>
<feature type="domain" description="Reverse transcriptase" evidence="1">
    <location>
        <begin position="80"/>
        <end position="238"/>
    </location>
</feature>